<protein>
    <recommendedName>
        <fullName evidence="4">DUF4136 domain-containing protein</fullName>
    </recommendedName>
</protein>
<dbReference type="OrthoDB" id="9904474at2"/>
<name>A0A4R1BJX4_9BACT</name>
<evidence type="ECO:0008006" key="4">
    <source>
        <dbReference type="Google" id="ProtNLM"/>
    </source>
</evidence>
<sequence length="176" mass="20254">MISIRHLTTALILTASLGAAAQKTSKEQLPAGFSPATTTLLVEHIPEKTTPKSSENSGYDAWTYYFMRKNGDEMEKYLQKNYPYKYQLATQKEIYTDSAYNDAKTYRYALVATLIPVDNYMKYMQNGQWKMTNNQPIFQYYIFDRVEKITYAPLSKGSSLVMWAFKQGVRKASKAE</sequence>
<comment type="caution">
    <text evidence="2">The sequence shown here is derived from an EMBL/GenBank/DDBJ whole genome shotgun (WGS) entry which is preliminary data.</text>
</comment>
<dbReference type="RefSeq" id="WP_131447671.1">
    <property type="nucleotide sequence ID" value="NZ_SJZI01000008.1"/>
</dbReference>
<keyword evidence="1" id="KW-0732">Signal</keyword>
<organism evidence="2 3">
    <name type="scientific">Flaviaesturariibacter flavus</name>
    <dbReference type="NCBI Taxonomy" id="2502780"/>
    <lineage>
        <taxon>Bacteria</taxon>
        <taxon>Pseudomonadati</taxon>
        <taxon>Bacteroidota</taxon>
        <taxon>Chitinophagia</taxon>
        <taxon>Chitinophagales</taxon>
        <taxon>Chitinophagaceae</taxon>
        <taxon>Flaviaestuariibacter</taxon>
    </lineage>
</organism>
<evidence type="ECO:0000313" key="2">
    <source>
        <dbReference type="EMBL" id="TCJ17651.1"/>
    </source>
</evidence>
<reference evidence="2 3" key="1">
    <citation type="submission" date="2019-03" db="EMBL/GenBank/DDBJ databases">
        <authorList>
            <person name="Kim M.K.M."/>
        </authorList>
    </citation>
    <scope>NUCLEOTIDE SEQUENCE [LARGE SCALE GENOMIC DNA]</scope>
    <source>
        <strain evidence="2 3">17J68-12</strain>
    </source>
</reference>
<feature type="signal peptide" evidence="1">
    <location>
        <begin position="1"/>
        <end position="21"/>
    </location>
</feature>
<dbReference type="EMBL" id="SJZI01000008">
    <property type="protein sequence ID" value="TCJ17651.1"/>
    <property type="molecule type" value="Genomic_DNA"/>
</dbReference>
<evidence type="ECO:0000256" key="1">
    <source>
        <dbReference type="SAM" id="SignalP"/>
    </source>
</evidence>
<dbReference type="AlphaFoldDB" id="A0A4R1BJX4"/>
<keyword evidence="3" id="KW-1185">Reference proteome</keyword>
<feature type="chain" id="PRO_5020696877" description="DUF4136 domain-containing protein" evidence="1">
    <location>
        <begin position="22"/>
        <end position="176"/>
    </location>
</feature>
<gene>
    <name evidence="2" type="ORF">EPD60_05535</name>
</gene>
<dbReference type="Proteomes" id="UP000295334">
    <property type="component" value="Unassembled WGS sequence"/>
</dbReference>
<proteinExistence type="predicted"/>
<accession>A0A4R1BJX4</accession>
<evidence type="ECO:0000313" key="3">
    <source>
        <dbReference type="Proteomes" id="UP000295334"/>
    </source>
</evidence>